<evidence type="ECO:0000313" key="2">
    <source>
        <dbReference type="EMBL" id="QUX31190.1"/>
    </source>
</evidence>
<dbReference type="EMBL" id="CP074132">
    <property type="protein sequence ID" value="QUX31190.1"/>
    <property type="molecule type" value="Genomic_DNA"/>
</dbReference>
<dbReference type="Pfam" id="PF18755">
    <property type="entry name" value="RAMA"/>
    <property type="match status" value="1"/>
</dbReference>
<organism evidence="2 3">
    <name type="scientific">Nocardiopsis akebiae</name>
    <dbReference type="NCBI Taxonomy" id="2831968"/>
    <lineage>
        <taxon>Bacteria</taxon>
        <taxon>Bacillati</taxon>
        <taxon>Actinomycetota</taxon>
        <taxon>Actinomycetes</taxon>
        <taxon>Streptosporangiales</taxon>
        <taxon>Nocardiopsidaceae</taxon>
        <taxon>Nocardiopsis</taxon>
    </lineage>
</organism>
<evidence type="ECO:0000259" key="1">
    <source>
        <dbReference type="Pfam" id="PF18755"/>
    </source>
</evidence>
<keyword evidence="3" id="KW-1185">Reference proteome</keyword>
<dbReference type="InterPro" id="IPR040843">
    <property type="entry name" value="RAMA"/>
</dbReference>
<gene>
    <name evidence="2" type="ORF">KGD83_12255</name>
</gene>
<evidence type="ECO:0000313" key="3">
    <source>
        <dbReference type="Proteomes" id="UP000678016"/>
    </source>
</evidence>
<dbReference type="Proteomes" id="UP000678016">
    <property type="component" value="Chromosome"/>
</dbReference>
<name>A0ABX8C9T3_9ACTN</name>
<proteinExistence type="predicted"/>
<feature type="domain" description="RAMA" evidence="1">
    <location>
        <begin position="43"/>
        <end position="126"/>
    </location>
</feature>
<dbReference type="RefSeq" id="WP_212643883.1">
    <property type="nucleotide sequence ID" value="NZ_CP074132.1"/>
</dbReference>
<sequence>MIVILDPGTSRVRVDISWSPPSAGASLGHRSVSARSLEGRDLILALFEHGLLSPGQELVWRRPRSGRTYRAHPTSEGALRVEGHPTPFPSASAAATYLSGSNQNGLLAWRLAVDGRTLQELRSLLRQ</sequence>
<accession>A0ABX8C9T3</accession>
<reference evidence="3" key="1">
    <citation type="submission" date="2021-05" db="EMBL/GenBank/DDBJ databases">
        <title>Direct Submission.</title>
        <authorList>
            <person name="Li K."/>
            <person name="Gao J."/>
        </authorList>
    </citation>
    <scope>NUCLEOTIDE SEQUENCE [LARGE SCALE GENOMIC DNA]</scope>
    <source>
        <strain evidence="3">HDS12</strain>
    </source>
</reference>
<protein>
    <recommendedName>
        <fullName evidence="1">RAMA domain-containing protein</fullName>
    </recommendedName>
</protein>